<evidence type="ECO:0000313" key="5">
    <source>
        <dbReference type="Proteomes" id="UP000007383"/>
    </source>
</evidence>
<evidence type="ECO:0000259" key="3">
    <source>
        <dbReference type="SMART" id="SM00642"/>
    </source>
</evidence>
<dbReference type="PATRIC" id="fig|889378.3.peg.700"/>
<keyword evidence="5" id="KW-1185">Reference proteome</keyword>
<feature type="region of interest" description="Disordered" evidence="1">
    <location>
        <begin position="29"/>
        <end position="53"/>
    </location>
</feature>
<accession>H9UGZ7</accession>
<dbReference type="Gene3D" id="2.60.40.1180">
    <property type="entry name" value="Golgi alpha-mannosidase II"/>
    <property type="match status" value="1"/>
</dbReference>
<dbReference type="InterPro" id="IPR013780">
    <property type="entry name" value="Glyco_hydro_b"/>
</dbReference>
<dbReference type="STRING" id="889378.Spiaf_0690"/>
<gene>
    <name evidence="4" type="ordered locus">Spiaf_0690</name>
</gene>
<evidence type="ECO:0000256" key="1">
    <source>
        <dbReference type="SAM" id="MobiDB-lite"/>
    </source>
</evidence>
<dbReference type="PANTHER" id="PTHR10357:SF209">
    <property type="entry name" value="PERIPLASMIC ALPHA-AMYLASE"/>
    <property type="match status" value="1"/>
</dbReference>
<dbReference type="HOGENOM" id="CLU_022115_1_0_12"/>
<dbReference type="PROSITE" id="PS51257">
    <property type="entry name" value="PROKAR_LIPOPROTEIN"/>
    <property type="match status" value="1"/>
</dbReference>
<feature type="chain" id="PRO_5003623581" evidence="2">
    <location>
        <begin position="25"/>
        <end position="621"/>
    </location>
</feature>
<dbReference type="AlphaFoldDB" id="H9UGZ7"/>
<proteinExistence type="predicted"/>
<dbReference type="InterPro" id="IPR017853">
    <property type="entry name" value="GH"/>
</dbReference>
<dbReference type="SMART" id="SM00642">
    <property type="entry name" value="Aamy"/>
    <property type="match status" value="1"/>
</dbReference>
<feature type="compositionally biased region" description="Low complexity" evidence="1">
    <location>
        <begin position="29"/>
        <end position="45"/>
    </location>
</feature>
<dbReference type="InterPro" id="IPR006047">
    <property type="entry name" value="GH13_cat_dom"/>
</dbReference>
<dbReference type="RefSeq" id="WP_014454787.1">
    <property type="nucleotide sequence ID" value="NC_017098.1"/>
</dbReference>
<keyword evidence="4" id="KW-0326">Glycosidase</keyword>
<keyword evidence="4" id="KW-0378">Hydrolase</keyword>
<protein>
    <submittedName>
        <fullName evidence="4">Glycosidase</fullName>
    </submittedName>
</protein>
<dbReference type="PANTHER" id="PTHR10357">
    <property type="entry name" value="ALPHA-AMYLASE FAMILY MEMBER"/>
    <property type="match status" value="1"/>
</dbReference>
<dbReference type="eggNOG" id="COG0366">
    <property type="taxonomic scope" value="Bacteria"/>
</dbReference>
<reference evidence="5" key="1">
    <citation type="journal article" date="2013" name="Stand. Genomic Sci.">
        <title>Complete genome sequence of the halophilic bacterium Spirochaeta africana type strain (Z-7692(T)) from the alkaline Lake Magadi in the East African Rift.</title>
        <authorList>
            <person name="Liolos K."/>
            <person name="Abt B."/>
            <person name="Scheuner C."/>
            <person name="Teshima H."/>
            <person name="Held B."/>
            <person name="Lapidus A."/>
            <person name="Nolan M."/>
            <person name="Lucas S."/>
            <person name="Deshpande S."/>
            <person name="Cheng J.F."/>
            <person name="Tapia R."/>
            <person name="Goodwin L.A."/>
            <person name="Pitluck S."/>
            <person name="Pagani I."/>
            <person name="Ivanova N."/>
            <person name="Mavromatis K."/>
            <person name="Mikhailova N."/>
            <person name="Huntemann M."/>
            <person name="Pati A."/>
            <person name="Chen A."/>
            <person name="Palaniappan K."/>
            <person name="Land M."/>
            <person name="Rohde M."/>
            <person name="Tindall B.J."/>
            <person name="Detter J.C."/>
            <person name="Goker M."/>
            <person name="Bristow J."/>
            <person name="Eisen J.A."/>
            <person name="Markowitz V."/>
            <person name="Hugenholtz P."/>
            <person name="Woyke T."/>
            <person name="Klenk H.P."/>
            <person name="Kyrpides N.C."/>
        </authorList>
    </citation>
    <scope>NUCLEOTIDE SEQUENCE</scope>
    <source>
        <strain evidence="5">ATCC 700263 / DSM 8902 / Z-7692</strain>
    </source>
</reference>
<sequence length="621" mass="69270">MRKTSLFTLMTAALAAVVFLAACASDAPATRAPSPARARGPAGEAQGNPDFPPVAIEAPEELPEFSWDNATVYFVMTDRFYDGDPSNNDAYGRLSDVPDDVPDTGLFHGGDLAGLTQKLEEGYFTDLGVNALWITSPLEQVHGWVGGGDGGFPHYAYHGYYHQDWTMIDRNMGTKEDFGRFMEAAHANGIRVVMDIVMNHPGYNTVKDMVTFDFGAWKDEELPVDWVPTTGNWHQHHDFIDYDGQADRWARWWGPDWVRAGIADYPRPGFDDLTESLEFLPDMITESTEPVDLPPFLLEKAERGESRVQPIEGATVREYLITWLTDWVREYGIDGFRIDTAKHVEMDAWVELKERATIALREWKAENPEQALDDADFWFTGEVWGHGPNKTEYHANGFDSMINFSFQGFLNENLDDFAAVERLYQSYADVINNDAEMNLLSYISGHDVPIFFDTSMRINAMTVTGARGDHGQQMRAGTALLLLPGGVQIYYGDEVGRSYERTPEDPAQGTRTPFPWDRVGNDIHQHWQTVGQFRNRNIAVGAGQHISLTADSGVAFARDYFGMNTIVAVLDSEGDTTIQVGEVFEDGTVLFDAYNEAEATVAGGQVTFNAGPNGVILLETR</sequence>
<evidence type="ECO:0000313" key="4">
    <source>
        <dbReference type="EMBL" id="AFG36790.1"/>
    </source>
</evidence>
<dbReference type="Gene3D" id="3.20.20.80">
    <property type="entry name" value="Glycosidases"/>
    <property type="match status" value="2"/>
</dbReference>
<keyword evidence="2" id="KW-0732">Signal</keyword>
<organism evidence="4 5">
    <name type="scientific">Spirochaeta africana (strain ATCC 700263 / DSM 8902 / Z-7692)</name>
    <dbReference type="NCBI Taxonomy" id="889378"/>
    <lineage>
        <taxon>Bacteria</taxon>
        <taxon>Pseudomonadati</taxon>
        <taxon>Spirochaetota</taxon>
        <taxon>Spirochaetia</taxon>
        <taxon>Spirochaetales</taxon>
        <taxon>Spirochaetaceae</taxon>
        <taxon>Spirochaeta</taxon>
    </lineage>
</organism>
<dbReference type="EMBL" id="CP003282">
    <property type="protein sequence ID" value="AFG36790.1"/>
    <property type="molecule type" value="Genomic_DNA"/>
</dbReference>
<evidence type="ECO:0000256" key="2">
    <source>
        <dbReference type="SAM" id="SignalP"/>
    </source>
</evidence>
<dbReference type="GO" id="GO:0016798">
    <property type="term" value="F:hydrolase activity, acting on glycosyl bonds"/>
    <property type="evidence" value="ECO:0007669"/>
    <property type="project" value="UniProtKB-KW"/>
</dbReference>
<dbReference type="KEGG" id="sfc:Spiaf_0690"/>
<name>H9UGZ7_SPIAZ</name>
<feature type="signal peptide" evidence="2">
    <location>
        <begin position="1"/>
        <end position="24"/>
    </location>
</feature>
<dbReference type="Pfam" id="PF00128">
    <property type="entry name" value="Alpha-amylase"/>
    <property type="match status" value="2"/>
</dbReference>
<dbReference type="SUPFAM" id="SSF51445">
    <property type="entry name" value="(Trans)glycosidases"/>
    <property type="match status" value="1"/>
</dbReference>
<dbReference type="GO" id="GO:0005975">
    <property type="term" value="P:carbohydrate metabolic process"/>
    <property type="evidence" value="ECO:0007669"/>
    <property type="project" value="InterPro"/>
</dbReference>
<feature type="domain" description="Glycosyl hydrolase family 13 catalytic" evidence="3">
    <location>
        <begin position="74"/>
        <end position="534"/>
    </location>
</feature>
<dbReference type="Proteomes" id="UP000007383">
    <property type="component" value="Chromosome"/>
</dbReference>